<name>A0A7W8TWC8_9MICC</name>
<feature type="compositionally biased region" description="Basic and acidic residues" evidence="1">
    <location>
        <begin position="315"/>
        <end position="325"/>
    </location>
</feature>
<evidence type="ECO:0000256" key="1">
    <source>
        <dbReference type="SAM" id="MobiDB-lite"/>
    </source>
</evidence>
<protein>
    <recommendedName>
        <fullName evidence="2">HNH nuclease domain-containing protein</fullName>
    </recommendedName>
</protein>
<dbReference type="RefSeq" id="WP_183664789.1">
    <property type="nucleotide sequence ID" value="NZ_BAAARH010000013.1"/>
</dbReference>
<reference evidence="3 4" key="1">
    <citation type="submission" date="2020-08" db="EMBL/GenBank/DDBJ databases">
        <title>Sequencing the genomes of 1000 actinobacteria strains.</title>
        <authorList>
            <person name="Klenk H.-P."/>
        </authorList>
    </citation>
    <scope>NUCLEOTIDE SEQUENCE [LARGE SCALE GENOMIC DNA]</scope>
    <source>
        <strain evidence="3 4">DSM 105783</strain>
    </source>
</reference>
<dbReference type="SMART" id="SM00507">
    <property type="entry name" value="HNHc"/>
    <property type="match status" value="1"/>
</dbReference>
<organism evidence="3 4">
    <name type="scientific">Neomicrococcus aestuarii</name>
    <dbReference type="NCBI Taxonomy" id="556325"/>
    <lineage>
        <taxon>Bacteria</taxon>
        <taxon>Bacillati</taxon>
        <taxon>Actinomycetota</taxon>
        <taxon>Actinomycetes</taxon>
        <taxon>Micrococcales</taxon>
        <taxon>Micrococcaceae</taxon>
        <taxon>Neomicrococcus</taxon>
    </lineage>
</organism>
<feature type="region of interest" description="Disordered" evidence="1">
    <location>
        <begin position="264"/>
        <end position="325"/>
    </location>
</feature>
<proteinExistence type="predicted"/>
<dbReference type="Gene3D" id="1.10.30.50">
    <property type="match status" value="1"/>
</dbReference>
<gene>
    <name evidence="3" type="ORF">HD598_001403</name>
</gene>
<dbReference type="Proteomes" id="UP000580797">
    <property type="component" value="Unassembled WGS sequence"/>
</dbReference>
<comment type="caution">
    <text evidence="3">The sequence shown here is derived from an EMBL/GenBank/DDBJ whole genome shotgun (WGS) entry which is preliminary data.</text>
</comment>
<accession>A0A7W8TWC8</accession>
<feature type="compositionally biased region" description="Gly residues" evidence="1">
    <location>
        <begin position="280"/>
        <end position="294"/>
    </location>
</feature>
<dbReference type="Pfam" id="PF02720">
    <property type="entry name" value="DUF222"/>
    <property type="match status" value="1"/>
</dbReference>
<evidence type="ECO:0000259" key="2">
    <source>
        <dbReference type="SMART" id="SM00507"/>
    </source>
</evidence>
<dbReference type="InterPro" id="IPR003615">
    <property type="entry name" value="HNH_nuc"/>
</dbReference>
<dbReference type="CDD" id="cd00085">
    <property type="entry name" value="HNHc"/>
    <property type="match status" value="1"/>
</dbReference>
<dbReference type="AlphaFoldDB" id="A0A7W8TWC8"/>
<evidence type="ECO:0000313" key="3">
    <source>
        <dbReference type="EMBL" id="MBB5512716.1"/>
    </source>
</evidence>
<sequence length="528" mass="57287">MEVGVKPTQLDSPSTFDATEYSVTALREHALLLQSHLAFLAEVATVVPGSASELDDVGLAFERLSHQVGRLQVNFAARMEQAIQDLNSDVQLSSERSKFRSAKERLSQVLHVNPGEVQKRLDIAHAITPVESPEGDVETAHPLIGRAFEDAALPVSLAAKMIGAVDRLREPIEQVTGSAEEADLLSDRMEADLLKAATSSIPKAVDRRVKDWENRINSMGVLPTQQVKQEIQGAFYLGRFMGLHRWSLLADDLQHETLLTVMAPEVSPRSRNQVSEDAGSGLGTQLGSGAGLDSGPGSRAGAEGGEVSETVALDENGKPLEAPKDGRSLAQKRLDGVLHALSAGLKGGNVSLHGGYHPQVIVNIDQKSLERDLLASDVEFRSDAVHSGPINPRIIRQLACNAELLPVVLGGDSQVVDAGNRRRLFSAEQRKLLYARDRGCTFPGCTTGVDRCEAHHVLEYSKGGVTTLENAAMVCSHHHHLVHETAWAIVMRNGVPFWKPPVQEDAQRPLMRNAYFHPEKAQQLALSV</sequence>
<feature type="domain" description="HNH nuclease" evidence="2">
    <location>
        <begin position="428"/>
        <end position="480"/>
    </location>
</feature>
<dbReference type="EMBL" id="JACHDR010000001">
    <property type="protein sequence ID" value="MBB5512716.1"/>
    <property type="molecule type" value="Genomic_DNA"/>
</dbReference>
<dbReference type="InterPro" id="IPR003870">
    <property type="entry name" value="DUF222"/>
</dbReference>
<evidence type="ECO:0000313" key="4">
    <source>
        <dbReference type="Proteomes" id="UP000580797"/>
    </source>
</evidence>